<dbReference type="OrthoDB" id="943693at2"/>
<sequence length="279" mass="32020">MNNTFPQNVIDWLQTLPQAPTFEAMPQNLSPCPILSLTKHLHLHLVSLAAAPYPVALFEQISDTFQAKGLQIIHLWEDVWRRQQPLVQARILGLLGENNRIYARLTYTKRIDNEQTNSFLNQYHNQQTTQARYKYGLFDKQNHALLAVATFTAPRVFRTEPSLYKSSELLRYASLPNITVVGGLSKLIKTFADEVDTQDIMSYADRDWSVGRSYRQLGFEQEKNVPPQIFWVNPDTFERHAQTHLARSLPPDTDIITTLQTQGLVRISNAGSLKFRLLL</sequence>
<evidence type="ECO:0000313" key="2">
    <source>
        <dbReference type="Proteomes" id="UP000199514"/>
    </source>
</evidence>
<proteinExistence type="predicted"/>
<reference evidence="1 2" key="1">
    <citation type="submission" date="2016-10" db="EMBL/GenBank/DDBJ databases">
        <authorList>
            <person name="de Groot N.N."/>
        </authorList>
    </citation>
    <scope>NUCLEOTIDE SEQUENCE [LARGE SCALE GENOMIC DNA]</scope>
    <source>
        <strain evidence="1 2">DSM 6793</strain>
    </source>
</reference>
<accession>A0A1I1MT10</accession>
<organism evidence="1 2">
    <name type="scientific">Flexibacter flexilis DSM 6793</name>
    <dbReference type="NCBI Taxonomy" id="927664"/>
    <lineage>
        <taxon>Bacteria</taxon>
        <taxon>Pseudomonadati</taxon>
        <taxon>Bacteroidota</taxon>
        <taxon>Cytophagia</taxon>
        <taxon>Cytophagales</taxon>
        <taxon>Flexibacteraceae</taxon>
        <taxon>Flexibacter</taxon>
    </lineage>
</organism>
<dbReference type="EMBL" id="FOLE01000011">
    <property type="protein sequence ID" value="SFC88567.1"/>
    <property type="molecule type" value="Genomic_DNA"/>
</dbReference>
<protein>
    <submittedName>
        <fullName evidence="1">Uncharacterized protein</fullName>
    </submittedName>
</protein>
<name>A0A1I1MT10_9BACT</name>
<dbReference type="STRING" id="927664.SAMN05421780_11193"/>
<evidence type="ECO:0000313" key="1">
    <source>
        <dbReference type="EMBL" id="SFC88567.1"/>
    </source>
</evidence>
<dbReference type="Proteomes" id="UP000199514">
    <property type="component" value="Unassembled WGS sequence"/>
</dbReference>
<dbReference type="AlphaFoldDB" id="A0A1I1MT10"/>
<dbReference type="RefSeq" id="WP_091515750.1">
    <property type="nucleotide sequence ID" value="NZ_FOLE01000011.1"/>
</dbReference>
<gene>
    <name evidence="1" type="ORF">SAMN05421780_11193</name>
</gene>
<keyword evidence="2" id="KW-1185">Reference proteome</keyword>